<evidence type="ECO:0000313" key="1">
    <source>
        <dbReference type="EMBL" id="KAB2612429.1"/>
    </source>
</evidence>
<comment type="caution">
    <text evidence="1">The sequence shown here is derived from an EMBL/GenBank/DDBJ whole genome shotgun (WGS) entry which is preliminary data.</text>
</comment>
<dbReference type="EMBL" id="SMOL01000458">
    <property type="protein sequence ID" value="KAB2612429.1"/>
    <property type="molecule type" value="Genomic_DNA"/>
</dbReference>
<dbReference type="Proteomes" id="UP000327157">
    <property type="component" value="Chromosome 9"/>
</dbReference>
<reference evidence="2" key="2">
    <citation type="submission" date="2019-10" db="EMBL/GenBank/DDBJ databases">
        <title>A de novo genome assembly of a pear dwarfing rootstock.</title>
        <authorList>
            <person name="Wang F."/>
            <person name="Wang J."/>
            <person name="Li S."/>
            <person name="Zhang Y."/>
            <person name="Fang M."/>
            <person name="Ma L."/>
            <person name="Zhao Y."/>
            <person name="Jiang S."/>
        </authorList>
    </citation>
    <scope>NUCLEOTIDE SEQUENCE [LARGE SCALE GENOMIC DNA]</scope>
</reference>
<gene>
    <name evidence="1" type="ORF">D8674_034745</name>
</gene>
<evidence type="ECO:0000313" key="2">
    <source>
        <dbReference type="Proteomes" id="UP000327157"/>
    </source>
</evidence>
<reference evidence="1 2" key="3">
    <citation type="submission" date="2019-11" db="EMBL/GenBank/DDBJ databases">
        <title>A de novo genome assembly of a pear dwarfing rootstock.</title>
        <authorList>
            <person name="Wang F."/>
            <person name="Wang J."/>
            <person name="Li S."/>
            <person name="Zhang Y."/>
            <person name="Fang M."/>
            <person name="Ma L."/>
            <person name="Zhao Y."/>
            <person name="Jiang S."/>
        </authorList>
    </citation>
    <scope>NUCLEOTIDE SEQUENCE [LARGE SCALE GENOMIC DNA]</scope>
    <source>
        <strain evidence="1">S2</strain>
        <tissue evidence="1">Leaf</tissue>
    </source>
</reference>
<reference evidence="1 2" key="1">
    <citation type="submission" date="2019-09" db="EMBL/GenBank/DDBJ databases">
        <authorList>
            <person name="Ou C."/>
        </authorList>
    </citation>
    <scope>NUCLEOTIDE SEQUENCE [LARGE SCALE GENOMIC DNA]</scope>
    <source>
        <strain evidence="1">S2</strain>
        <tissue evidence="1">Leaf</tissue>
    </source>
</reference>
<name>A0A5N5GAF6_9ROSA</name>
<dbReference type="AlphaFoldDB" id="A0A5N5GAF6"/>
<protein>
    <submittedName>
        <fullName evidence="1">Guanylate-binding protein 3-like</fullName>
    </submittedName>
</protein>
<sequence>MGPPKLIQLVYCDKNEKFRRDQEAVSIGIVGHAFQGKRIAPLVSLVIAHVQKGYGIGMHHLRKLHWMRLNTIYYYWTMKPVEDKKGHSC</sequence>
<accession>A0A5N5GAF6</accession>
<organism evidence="1 2">
    <name type="scientific">Pyrus ussuriensis x Pyrus communis</name>
    <dbReference type="NCBI Taxonomy" id="2448454"/>
    <lineage>
        <taxon>Eukaryota</taxon>
        <taxon>Viridiplantae</taxon>
        <taxon>Streptophyta</taxon>
        <taxon>Embryophyta</taxon>
        <taxon>Tracheophyta</taxon>
        <taxon>Spermatophyta</taxon>
        <taxon>Magnoliopsida</taxon>
        <taxon>eudicotyledons</taxon>
        <taxon>Gunneridae</taxon>
        <taxon>Pentapetalae</taxon>
        <taxon>rosids</taxon>
        <taxon>fabids</taxon>
        <taxon>Rosales</taxon>
        <taxon>Rosaceae</taxon>
        <taxon>Amygdaloideae</taxon>
        <taxon>Maleae</taxon>
        <taxon>Pyrus</taxon>
    </lineage>
</organism>
<proteinExistence type="predicted"/>
<keyword evidence="2" id="KW-1185">Reference proteome</keyword>